<keyword evidence="3" id="KW-0732">Signal</keyword>
<reference evidence="12 13" key="1">
    <citation type="submission" date="2020-08" db="EMBL/GenBank/DDBJ databases">
        <title>Sequencing the genomes of 1000 actinobacteria strains.</title>
        <authorList>
            <person name="Klenk H.-P."/>
        </authorList>
    </citation>
    <scope>NUCLEOTIDE SEQUENCE [LARGE SCALE GENOMIC DNA]</scope>
    <source>
        <strain evidence="12 13">DSM 44230</strain>
    </source>
</reference>
<dbReference type="InterPro" id="IPR033116">
    <property type="entry name" value="TRYPSIN_SER"/>
</dbReference>
<evidence type="ECO:0000256" key="5">
    <source>
        <dbReference type="ARBA" id="ARBA00022825"/>
    </source>
</evidence>
<evidence type="ECO:0000256" key="4">
    <source>
        <dbReference type="ARBA" id="ARBA00022801"/>
    </source>
</evidence>
<dbReference type="InterPro" id="IPR043504">
    <property type="entry name" value="Peptidase_S1_PA_chymotrypsin"/>
</dbReference>
<dbReference type="Proteomes" id="UP000533598">
    <property type="component" value="Unassembled WGS sequence"/>
</dbReference>
<keyword evidence="7 9" id="KW-1015">Disulfide bond</keyword>
<feature type="domain" description="Peptidase S1A alpha-lytic prodomain" evidence="11">
    <location>
        <begin position="79"/>
        <end position="135"/>
    </location>
</feature>
<keyword evidence="6" id="KW-0865">Zymogen</keyword>
<keyword evidence="13" id="KW-1185">Reference proteome</keyword>
<dbReference type="InterPro" id="IPR004236">
    <property type="entry name" value="Pept_S1_alpha_lytic"/>
</dbReference>
<dbReference type="PRINTS" id="PR00861">
    <property type="entry name" value="ALYTICPTASE"/>
</dbReference>
<evidence type="ECO:0000256" key="8">
    <source>
        <dbReference type="PIRSR" id="PIRSR001134-1"/>
    </source>
</evidence>
<dbReference type="EMBL" id="JACHMH010000001">
    <property type="protein sequence ID" value="MBB4680304.1"/>
    <property type="molecule type" value="Genomic_DNA"/>
</dbReference>
<evidence type="ECO:0000256" key="7">
    <source>
        <dbReference type="ARBA" id="ARBA00023157"/>
    </source>
</evidence>
<evidence type="ECO:0000256" key="1">
    <source>
        <dbReference type="ARBA" id="ARBA00007664"/>
    </source>
</evidence>
<dbReference type="PROSITE" id="PS00134">
    <property type="entry name" value="TRYPSIN_HIS"/>
    <property type="match status" value="1"/>
</dbReference>
<dbReference type="GO" id="GO:0004252">
    <property type="term" value="F:serine-type endopeptidase activity"/>
    <property type="evidence" value="ECO:0007669"/>
    <property type="project" value="InterPro"/>
</dbReference>
<evidence type="ECO:0000256" key="9">
    <source>
        <dbReference type="PIRSR" id="PIRSR001134-2"/>
    </source>
</evidence>
<evidence type="ECO:0000256" key="3">
    <source>
        <dbReference type="ARBA" id="ARBA00022729"/>
    </source>
</evidence>
<dbReference type="CDD" id="cd21112">
    <property type="entry name" value="alphaLP-like"/>
    <property type="match status" value="1"/>
</dbReference>
<comment type="similarity">
    <text evidence="1">Belongs to the peptidase S1 family.</text>
</comment>
<dbReference type="Pfam" id="PF00089">
    <property type="entry name" value="Trypsin"/>
    <property type="match status" value="1"/>
</dbReference>
<dbReference type="GO" id="GO:0006508">
    <property type="term" value="P:proteolysis"/>
    <property type="evidence" value="ECO:0007669"/>
    <property type="project" value="UniProtKB-KW"/>
</dbReference>
<evidence type="ECO:0000313" key="12">
    <source>
        <dbReference type="EMBL" id="MBB4680304.1"/>
    </source>
</evidence>
<dbReference type="AlphaFoldDB" id="A0A7W7FYR0"/>
<sequence length="346" mass="35633">MTLFAAAFTPPATAATTLTESAGPVALESARTALRTALGGDFAGSWLDLGTGKLVVGITAAGRSTQVRAAGAIPKTVRHSESRLRQLQSTLDSRAASAPASVAGWHVDLPANQLAVSLVGDDPAGLAWIQGSGVPGLRVDRVAAAPRLLWDVIGGQALLFAGHRCSVGFNASNDDADFVLTAGHCTEGGGTVRGPGGTIGTVSRTSFPSNDYGTIRVRENDARITPRVDRYSEGSDVRVEGSAVVGINGRVCRSGSTTGWHCGRVQATDQTVNYGNGNIVHGLTRTDACGEPGDSGGSFVSRPESGRVQAQGLLSGGSGNCRQGGTTFFQPVREVLNRYGLTLETD</sequence>
<evidence type="ECO:0000256" key="6">
    <source>
        <dbReference type="ARBA" id="ARBA00023145"/>
    </source>
</evidence>
<feature type="disulfide bond" evidence="9">
    <location>
        <begin position="252"/>
        <end position="262"/>
    </location>
</feature>
<keyword evidence="5" id="KW-0720">Serine protease</keyword>
<dbReference type="InterPro" id="IPR018114">
    <property type="entry name" value="TRYPSIN_HIS"/>
</dbReference>
<dbReference type="RefSeq" id="WP_312988501.1">
    <property type="nucleotide sequence ID" value="NZ_BAAAUI010000009.1"/>
</dbReference>
<organism evidence="12 13">
    <name type="scientific">Crossiella cryophila</name>
    <dbReference type="NCBI Taxonomy" id="43355"/>
    <lineage>
        <taxon>Bacteria</taxon>
        <taxon>Bacillati</taxon>
        <taxon>Actinomycetota</taxon>
        <taxon>Actinomycetes</taxon>
        <taxon>Pseudonocardiales</taxon>
        <taxon>Pseudonocardiaceae</taxon>
        <taxon>Crossiella</taxon>
    </lineage>
</organism>
<dbReference type="InterPro" id="IPR009003">
    <property type="entry name" value="Peptidase_S1_PA"/>
</dbReference>
<protein>
    <submittedName>
        <fullName evidence="12">Streptogrisin C</fullName>
        <ecNumber evidence="12">3.4.21.-</ecNumber>
    </submittedName>
</protein>
<dbReference type="InterPro" id="IPR001254">
    <property type="entry name" value="Trypsin_dom"/>
</dbReference>
<evidence type="ECO:0000256" key="2">
    <source>
        <dbReference type="ARBA" id="ARBA00022670"/>
    </source>
</evidence>
<feature type="disulfide bond" evidence="9">
    <location>
        <begin position="289"/>
        <end position="321"/>
    </location>
</feature>
<accession>A0A7W7FYR0</accession>
<feature type="active site" description="Charge relay system" evidence="8">
    <location>
        <position position="211"/>
    </location>
</feature>
<keyword evidence="2" id="KW-0645">Protease</keyword>
<feature type="active site" description="Charge relay system" evidence="8">
    <location>
        <position position="184"/>
    </location>
</feature>
<name>A0A7W7FYR0_9PSEU</name>
<dbReference type="InterPro" id="IPR001316">
    <property type="entry name" value="Pept_S1A_streptogrisin"/>
</dbReference>
<evidence type="ECO:0000313" key="13">
    <source>
        <dbReference type="Proteomes" id="UP000533598"/>
    </source>
</evidence>
<feature type="domain" description="Peptidase S1" evidence="10">
    <location>
        <begin position="175"/>
        <end position="336"/>
    </location>
</feature>
<feature type="active site" description="Charge relay system" evidence="8">
    <location>
        <position position="295"/>
    </location>
</feature>
<dbReference type="EC" id="3.4.21.-" evidence="12"/>
<dbReference type="PROSITE" id="PS00135">
    <property type="entry name" value="TRYPSIN_SER"/>
    <property type="match status" value="1"/>
</dbReference>
<evidence type="ECO:0000259" key="11">
    <source>
        <dbReference type="Pfam" id="PF02983"/>
    </source>
</evidence>
<gene>
    <name evidence="12" type="ORF">HNR67_006422</name>
</gene>
<dbReference type="Pfam" id="PF02983">
    <property type="entry name" value="Pro_Al_protease"/>
    <property type="match status" value="1"/>
</dbReference>
<dbReference type="PIRSF" id="PIRSF001134">
    <property type="entry name" value="Streptogrisin"/>
    <property type="match status" value="1"/>
</dbReference>
<comment type="caution">
    <text evidence="12">The sequence shown here is derived from an EMBL/GenBank/DDBJ whole genome shotgun (WGS) entry which is preliminary data.</text>
</comment>
<keyword evidence="4 12" id="KW-0378">Hydrolase</keyword>
<proteinExistence type="inferred from homology"/>
<dbReference type="GO" id="GO:0005576">
    <property type="term" value="C:extracellular region"/>
    <property type="evidence" value="ECO:0007669"/>
    <property type="project" value="InterPro"/>
</dbReference>
<evidence type="ECO:0000259" key="10">
    <source>
        <dbReference type="Pfam" id="PF00089"/>
    </source>
</evidence>
<dbReference type="Gene3D" id="3.30.300.50">
    <property type="match status" value="2"/>
</dbReference>
<dbReference type="SUPFAM" id="SSF50494">
    <property type="entry name" value="Trypsin-like serine proteases"/>
    <property type="match status" value="1"/>
</dbReference>
<feature type="disulfide bond" evidence="9">
    <location>
        <begin position="165"/>
        <end position="185"/>
    </location>
</feature>
<dbReference type="Gene3D" id="2.40.10.10">
    <property type="entry name" value="Trypsin-like serine proteases"/>
    <property type="match status" value="2"/>
</dbReference>
<dbReference type="InterPro" id="IPR035070">
    <property type="entry name" value="Streptogrisin_prodomain"/>
</dbReference>